<dbReference type="GO" id="GO:0006906">
    <property type="term" value="P:vesicle fusion"/>
    <property type="evidence" value="ECO:0007669"/>
    <property type="project" value="TreeGrafter"/>
</dbReference>
<keyword evidence="6" id="KW-0175">Coiled coil</keyword>
<feature type="compositionally biased region" description="Low complexity" evidence="7">
    <location>
        <begin position="26"/>
        <end position="40"/>
    </location>
</feature>
<evidence type="ECO:0000256" key="1">
    <source>
        <dbReference type="ARBA" id="ARBA00004211"/>
    </source>
</evidence>
<dbReference type="InterPro" id="IPR045242">
    <property type="entry name" value="Syntaxin"/>
</dbReference>
<dbReference type="SMART" id="SM00397">
    <property type="entry name" value="t_SNARE"/>
    <property type="match status" value="1"/>
</dbReference>
<protein>
    <submittedName>
        <fullName evidence="10">Syntaxin-like protein psy1</fullName>
    </submittedName>
</protein>
<organism evidence="10 11">
    <name type="scientific">Elsinoe australis</name>
    <dbReference type="NCBI Taxonomy" id="40998"/>
    <lineage>
        <taxon>Eukaryota</taxon>
        <taxon>Fungi</taxon>
        <taxon>Dikarya</taxon>
        <taxon>Ascomycota</taxon>
        <taxon>Pezizomycotina</taxon>
        <taxon>Dothideomycetes</taxon>
        <taxon>Dothideomycetidae</taxon>
        <taxon>Myriangiales</taxon>
        <taxon>Elsinoaceae</taxon>
        <taxon>Elsinoe</taxon>
    </lineage>
</organism>
<dbReference type="Pfam" id="PF05739">
    <property type="entry name" value="SNARE"/>
    <property type="match status" value="1"/>
</dbReference>
<feature type="transmembrane region" description="Helical" evidence="8">
    <location>
        <begin position="333"/>
        <end position="355"/>
    </location>
</feature>
<dbReference type="GO" id="GO:0000149">
    <property type="term" value="F:SNARE binding"/>
    <property type="evidence" value="ECO:0007669"/>
    <property type="project" value="TreeGrafter"/>
</dbReference>
<comment type="subcellular location">
    <subcellularLocation>
        <location evidence="1">Membrane</location>
        <topology evidence="1">Single-pass type IV membrane protein</topology>
    </subcellularLocation>
</comment>
<dbReference type="SUPFAM" id="SSF47661">
    <property type="entry name" value="t-snare proteins"/>
    <property type="match status" value="1"/>
</dbReference>
<evidence type="ECO:0000259" key="9">
    <source>
        <dbReference type="PROSITE" id="PS50192"/>
    </source>
</evidence>
<dbReference type="Gene3D" id="1.20.58.70">
    <property type="match status" value="1"/>
</dbReference>
<accession>A0A2P8AJM1</accession>
<dbReference type="PANTHER" id="PTHR19957:SF307">
    <property type="entry name" value="PROTEIN SSO1-RELATED"/>
    <property type="match status" value="1"/>
</dbReference>
<sequence length="395" mass="43167">MSSNQYSGYGGNPYGDSNAGGGYGSNPYGDDQGYGQQNPYGGQGYGQGYGQQAQSNTSNPPYPTEPAQAHVLQPADPNGPQQPNTLANGTTSTQRPSILSNADFLSRVEAAKADIRTLSSQVSSIASAHQRTLSSPDSTSSSALETQITQTQVLNTSIKDQIKFLERDAAQQGNSNAIKNSQVGQLKSSFKKQLEEYRSEEASYERRYREQIARQYRIVNPDASEDEVREAQDADWGSEGVFQTALKTNRTATASTVLGAVRARHADIQRIERTLLELQQLFEQLAEEVVAQDVMVEQAEKQTEDVVQNTQAGNTELGKGVESARRARKLKWWCFWIVVLIVVVLALVLGLVFGLQNRARQTATGGARKVRRDAMEEGLGMVGGVVGRRAVEWWG</sequence>
<reference evidence="10 11" key="1">
    <citation type="submission" date="2017-05" db="EMBL/GenBank/DDBJ databases">
        <title>Draft genome sequence of Elsinoe australis.</title>
        <authorList>
            <person name="Cheng Q."/>
        </authorList>
    </citation>
    <scope>NUCLEOTIDE SEQUENCE [LARGE SCALE GENOMIC DNA]</scope>
    <source>
        <strain evidence="10 11">NL1</strain>
    </source>
</reference>
<feature type="domain" description="T-SNARE coiled-coil homology" evidence="9">
    <location>
        <begin position="258"/>
        <end position="320"/>
    </location>
</feature>
<evidence type="ECO:0000313" key="10">
    <source>
        <dbReference type="EMBL" id="PSK60670.1"/>
    </source>
</evidence>
<evidence type="ECO:0000256" key="4">
    <source>
        <dbReference type="ARBA" id="ARBA00022989"/>
    </source>
</evidence>
<comment type="similarity">
    <text evidence="2">Belongs to the syntaxin family.</text>
</comment>
<dbReference type="STRING" id="40998.A0A2P8AJM1"/>
<dbReference type="AlphaFoldDB" id="A0A2P8AJM1"/>
<evidence type="ECO:0000256" key="5">
    <source>
        <dbReference type="ARBA" id="ARBA00023136"/>
    </source>
</evidence>
<keyword evidence="5 8" id="KW-0472">Membrane</keyword>
<feature type="region of interest" description="Disordered" evidence="7">
    <location>
        <begin position="1"/>
        <end position="97"/>
    </location>
</feature>
<evidence type="ECO:0000256" key="7">
    <source>
        <dbReference type="SAM" id="MobiDB-lite"/>
    </source>
</evidence>
<dbReference type="GO" id="GO:0005484">
    <property type="term" value="F:SNAP receptor activity"/>
    <property type="evidence" value="ECO:0007669"/>
    <property type="project" value="TreeGrafter"/>
</dbReference>
<evidence type="ECO:0000256" key="6">
    <source>
        <dbReference type="SAM" id="Coils"/>
    </source>
</evidence>
<feature type="coiled-coil region" evidence="6">
    <location>
        <begin position="187"/>
        <end position="214"/>
    </location>
</feature>
<dbReference type="GO" id="GO:0005886">
    <property type="term" value="C:plasma membrane"/>
    <property type="evidence" value="ECO:0007669"/>
    <property type="project" value="TreeGrafter"/>
</dbReference>
<dbReference type="GO" id="GO:0006886">
    <property type="term" value="P:intracellular protein transport"/>
    <property type="evidence" value="ECO:0007669"/>
    <property type="project" value="TreeGrafter"/>
</dbReference>
<keyword evidence="3 8" id="KW-0812">Transmembrane</keyword>
<evidence type="ECO:0000256" key="2">
    <source>
        <dbReference type="ARBA" id="ARBA00009063"/>
    </source>
</evidence>
<gene>
    <name evidence="10" type="ORF">B9Z65_820</name>
</gene>
<dbReference type="PANTHER" id="PTHR19957">
    <property type="entry name" value="SYNTAXIN"/>
    <property type="match status" value="1"/>
</dbReference>
<feature type="compositionally biased region" description="Polar residues" evidence="7">
    <location>
        <begin position="79"/>
        <end position="97"/>
    </location>
</feature>
<dbReference type="InterPro" id="IPR010989">
    <property type="entry name" value="SNARE"/>
</dbReference>
<dbReference type="CDD" id="cd15849">
    <property type="entry name" value="SNARE_Sso1"/>
    <property type="match status" value="1"/>
</dbReference>
<dbReference type="Pfam" id="PF00804">
    <property type="entry name" value="Syntaxin"/>
    <property type="match status" value="1"/>
</dbReference>
<evidence type="ECO:0000313" key="11">
    <source>
        <dbReference type="Proteomes" id="UP000243723"/>
    </source>
</evidence>
<dbReference type="InterPro" id="IPR000727">
    <property type="entry name" value="T_SNARE_dom"/>
</dbReference>
<dbReference type="EMBL" id="NHZQ01000003">
    <property type="protein sequence ID" value="PSK60670.1"/>
    <property type="molecule type" value="Genomic_DNA"/>
</dbReference>
<feature type="coiled-coil region" evidence="6">
    <location>
        <begin position="268"/>
        <end position="302"/>
    </location>
</feature>
<evidence type="ECO:0000256" key="3">
    <source>
        <dbReference type="ARBA" id="ARBA00022692"/>
    </source>
</evidence>
<dbReference type="OrthoDB" id="10255013at2759"/>
<proteinExistence type="inferred from homology"/>
<keyword evidence="4 8" id="KW-1133">Transmembrane helix</keyword>
<dbReference type="InterPro" id="IPR006011">
    <property type="entry name" value="Syntaxin_N"/>
</dbReference>
<dbReference type="GO" id="GO:0006887">
    <property type="term" value="P:exocytosis"/>
    <property type="evidence" value="ECO:0007669"/>
    <property type="project" value="TreeGrafter"/>
</dbReference>
<dbReference type="SMART" id="SM00503">
    <property type="entry name" value="SynN"/>
    <property type="match status" value="1"/>
</dbReference>
<name>A0A2P8AJM1_9PEZI</name>
<dbReference type="GO" id="GO:0012505">
    <property type="term" value="C:endomembrane system"/>
    <property type="evidence" value="ECO:0007669"/>
    <property type="project" value="TreeGrafter"/>
</dbReference>
<keyword evidence="11" id="KW-1185">Reference proteome</keyword>
<feature type="compositionally biased region" description="Gly residues" evidence="7">
    <location>
        <begin position="8"/>
        <end position="24"/>
    </location>
</feature>
<dbReference type="GO" id="GO:0031201">
    <property type="term" value="C:SNARE complex"/>
    <property type="evidence" value="ECO:0007669"/>
    <property type="project" value="TreeGrafter"/>
</dbReference>
<evidence type="ECO:0000256" key="8">
    <source>
        <dbReference type="SAM" id="Phobius"/>
    </source>
</evidence>
<dbReference type="PROSITE" id="PS50192">
    <property type="entry name" value="T_SNARE"/>
    <property type="match status" value="1"/>
</dbReference>
<dbReference type="GO" id="GO:0048278">
    <property type="term" value="P:vesicle docking"/>
    <property type="evidence" value="ECO:0007669"/>
    <property type="project" value="TreeGrafter"/>
</dbReference>
<dbReference type="Proteomes" id="UP000243723">
    <property type="component" value="Unassembled WGS sequence"/>
</dbReference>
<comment type="caution">
    <text evidence="10">The sequence shown here is derived from an EMBL/GenBank/DDBJ whole genome shotgun (WGS) entry which is preliminary data.</text>
</comment>